<accession>S4PTI7</accession>
<reference evidence="1" key="2">
    <citation type="submission" date="2013-05" db="EMBL/GenBank/DDBJ databases">
        <authorList>
            <person name="Carter J.-M."/>
            <person name="Baker S.C."/>
            <person name="Pink R."/>
            <person name="Carter D.R.F."/>
            <person name="Collins A."/>
            <person name="Tomlin J."/>
            <person name="Gibbs M."/>
            <person name="Breuker C.J."/>
        </authorList>
    </citation>
    <scope>NUCLEOTIDE SEQUENCE</scope>
    <source>
        <tissue evidence="1">Ovary</tissue>
    </source>
</reference>
<organism evidence="1">
    <name type="scientific">Pararge aegeria</name>
    <name type="common">speckled wood butterfly</name>
    <dbReference type="NCBI Taxonomy" id="116150"/>
    <lineage>
        <taxon>Eukaryota</taxon>
        <taxon>Metazoa</taxon>
        <taxon>Ecdysozoa</taxon>
        <taxon>Arthropoda</taxon>
        <taxon>Hexapoda</taxon>
        <taxon>Insecta</taxon>
        <taxon>Pterygota</taxon>
        <taxon>Neoptera</taxon>
        <taxon>Endopterygota</taxon>
        <taxon>Lepidoptera</taxon>
        <taxon>Glossata</taxon>
        <taxon>Ditrysia</taxon>
        <taxon>Papilionoidea</taxon>
        <taxon>Nymphalidae</taxon>
        <taxon>Satyrinae</taxon>
        <taxon>Satyrini</taxon>
        <taxon>Parargina</taxon>
        <taxon>Pararge</taxon>
    </lineage>
</organism>
<dbReference type="AlphaFoldDB" id="S4PTI7"/>
<evidence type="ECO:0000313" key="1">
    <source>
        <dbReference type="EMBL" id="JAA80592.1"/>
    </source>
</evidence>
<dbReference type="GeneID" id="120626104"/>
<reference evidence="1" key="1">
    <citation type="journal article" date="2013" name="BMC Genomics">
        <title>Unscrambling butterfly oogenesis.</title>
        <authorList>
            <person name="Carter J.M."/>
            <person name="Baker S.C."/>
            <person name="Pink R."/>
            <person name="Carter D.R."/>
            <person name="Collins A."/>
            <person name="Tomlin J."/>
            <person name="Gibbs M."/>
            <person name="Breuker C.J."/>
        </authorList>
    </citation>
    <scope>NUCLEOTIDE SEQUENCE</scope>
    <source>
        <tissue evidence="1">Ovary</tissue>
    </source>
</reference>
<protein>
    <submittedName>
        <fullName evidence="1">Proteasome assembly chaperone</fullName>
    </submittedName>
</protein>
<dbReference type="EMBL" id="GAIX01011968">
    <property type="protein sequence ID" value="JAA80592.1"/>
    <property type="molecule type" value="Transcribed_RNA"/>
</dbReference>
<sequence length="130" mass="13655">MEVGSSPRNVTTKRRVKYRKSSWAVQEFEVWSGEMVCRGAVLRTQGGVLLWLGGREARLGHVALGVPRAGGALATPLLGAADDAVGHARRLAAALACPAHVCCGQDFDRFAAPLVARGVAAALRAQPDPV</sequence>
<name>S4PTI7_9NEOP</name>
<dbReference type="GO" id="GO:0000502">
    <property type="term" value="C:proteasome complex"/>
    <property type="evidence" value="ECO:0007669"/>
    <property type="project" value="UniProtKB-KW"/>
</dbReference>
<dbReference type="RefSeq" id="XP_039749331.1">
    <property type="nucleotide sequence ID" value="XM_039893397.1"/>
</dbReference>
<proteinExistence type="predicted"/>
<keyword evidence="1" id="KW-0647">Proteasome</keyword>